<name>A0A9D1PJ69_9FIRM</name>
<evidence type="ECO:0000256" key="1">
    <source>
        <dbReference type="SAM" id="Phobius"/>
    </source>
</evidence>
<feature type="domain" description="Zinc-ribbon" evidence="2">
    <location>
        <begin position="3"/>
        <end position="24"/>
    </location>
</feature>
<dbReference type="InterPro" id="IPR026870">
    <property type="entry name" value="Zinc_ribbon_dom"/>
</dbReference>
<reference evidence="3" key="2">
    <citation type="submission" date="2021-04" db="EMBL/GenBank/DDBJ databases">
        <authorList>
            <person name="Gilroy R."/>
        </authorList>
    </citation>
    <scope>NUCLEOTIDE SEQUENCE</scope>
    <source>
        <strain evidence="3">CHK193-4272</strain>
    </source>
</reference>
<dbReference type="Pfam" id="PF13240">
    <property type="entry name" value="Zn_Ribbon_1"/>
    <property type="match status" value="1"/>
</dbReference>
<evidence type="ECO:0000313" key="3">
    <source>
        <dbReference type="EMBL" id="HIV63079.1"/>
    </source>
</evidence>
<keyword evidence="1" id="KW-0472">Membrane</keyword>
<organism evidence="3 4">
    <name type="scientific">Candidatus Butyricicoccus avistercoris</name>
    <dbReference type="NCBI Taxonomy" id="2838518"/>
    <lineage>
        <taxon>Bacteria</taxon>
        <taxon>Bacillati</taxon>
        <taxon>Bacillota</taxon>
        <taxon>Clostridia</taxon>
        <taxon>Eubacteriales</taxon>
        <taxon>Butyricicoccaceae</taxon>
        <taxon>Butyricicoccus</taxon>
    </lineage>
</organism>
<accession>A0A9D1PJ69</accession>
<gene>
    <name evidence="3" type="ORF">H9746_09635</name>
</gene>
<keyword evidence="1" id="KW-0812">Transmembrane</keyword>
<protein>
    <submittedName>
        <fullName evidence="3">Zinc ribbon domain-containing protein</fullName>
    </submittedName>
</protein>
<comment type="caution">
    <text evidence="3">The sequence shown here is derived from an EMBL/GenBank/DDBJ whole genome shotgun (WGS) entry which is preliminary data.</text>
</comment>
<proteinExistence type="predicted"/>
<dbReference type="EMBL" id="DXIE01000057">
    <property type="protein sequence ID" value="HIV63079.1"/>
    <property type="molecule type" value="Genomic_DNA"/>
</dbReference>
<evidence type="ECO:0000313" key="4">
    <source>
        <dbReference type="Proteomes" id="UP000886808"/>
    </source>
</evidence>
<evidence type="ECO:0000259" key="2">
    <source>
        <dbReference type="Pfam" id="PF13240"/>
    </source>
</evidence>
<dbReference type="Proteomes" id="UP000886808">
    <property type="component" value="Unassembled WGS sequence"/>
</dbReference>
<sequence length="197" mass="21751">MRYCTKCGKELEDNMLFCSECGNPTFYNESISNMDKKAKRKKYGALALAAAFIFIWLVADADNIKEKVNSVFGDVIVTDEITGNMGTLDGQIIVSGVKNVYFDTYSRSISFGEALDYGTKNVVWDCTSRSDGQVFIVLTGEYASVEGGQFTLELQAQTNGDYVYVEVVSGEFLSELVQLSNATILSTIYSIAEQNMN</sequence>
<reference evidence="3" key="1">
    <citation type="journal article" date="2021" name="PeerJ">
        <title>Extensive microbial diversity within the chicken gut microbiome revealed by metagenomics and culture.</title>
        <authorList>
            <person name="Gilroy R."/>
            <person name="Ravi A."/>
            <person name="Getino M."/>
            <person name="Pursley I."/>
            <person name="Horton D.L."/>
            <person name="Alikhan N.F."/>
            <person name="Baker D."/>
            <person name="Gharbi K."/>
            <person name="Hall N."/>
            <person name="Watson M."/>
            <person name="Adriaenssens E.M."/>
            <person name="Foster-Nyarko E."/>
            <person name="Jarju S."/>
            <person name="Secka A."/>
            <person name="Antonio M."/>
            <person name="Oren A."/>
            <person name="Chaudhuri R.R."/>
            <person name="La Ragione R."/>
            <person name="Hildebrand F."/>
            <person name="Pallen M.J."/>
        </authorList>
    </citation>
    <scope>NUCLEOTIDE SEQUENCE</scope>
    <source>
        <strain evidence="3">CHK193-4272</strain>
    </source>
</reference>
<feature type="transmembrane region" description="Helical" evidence="1">
    <location>
        <begin position="43"/>
        <end position="59"/>
    </location>
</feature>
<keyword evidence="1" id="KW-1133">Transmembrane helix</keyword>
<dbReference type="AlphaFoldDB" id="A0A9D1PJ69"/>